<protein>
    <recommendedName>
        <fullName evidence="5">C3H1-type domain-containing protein</fullName>
    </recommendedName>
</protein>
<evidence type="ECO:0000256" key="4">
    <source>
        <dbReference type="PROSITE-ProRule" id="PRU00723"/>
    </source>
</evidence>
<evidence type="ECO:0000256" key="1">
    <source>
        <dbReference type="ARBA" id="ARBA00022723"/>
    </source>
</evidence>
<sequence length="60" mass="6587">MTSSNPAGRKPALCRFFVNTGNCVYGDECQFLHQNPGMGFQKPFSNGPLHSSENHGVNFL</sequence>
<dbReference type="Proteomes" id="UP000005408">
    <property type="component" value="Unassembled WGS sequence"/>
</dbReference>
<name>A0A8W8MQA4_MAGGI</name>
<evidence type="ECO:0000256" key="2">
    <source>
        <dbReference type="ARBA" id="ARBA00022771"/>
    </source>
</evidence>
<keyword evidence="1 4" id="KW-0479">Metal-binding</keyword>
<keyword evidence="2 4" id="KW-0863">Zinc-finger</keyword>
<dbReference type="EnsemblMetazoa" id="G34833.1">
    <property type="protein sequence ID" value="G34833.1:cds"/>
    <property type="gene ID" value="G34833"/>
</dbReference>
<keyword evidence="7" id="KW-1185">Reference proteome</keyword>
<dbReference type="Gene3D" id="4.10.1000.10">
    <property type="entry name" value="Zinc finger, CCCH-type"/>
    <property type="match status" value="1"/>
</dbReference>
<dbReference type="PROSITE" id="PS50103">
    <property type="entry name" value="ZF_C3H1"/>
    <property type="match status" value="1"/>
</dbReference>
<dbReference type="SMART" id="SM00356">
    <property type="entry name" value="ZnF_C3H1"/>
    <property type="match status" value="1"/>
</dbReference>
<dbReference type="GO" id="GO:0008270">
    <property type="term" value="F:zinc ion binding"/>
    <property type="evidence" value="ECO:0007669"/>
    <property type="project" value="UniProtKB-KW"/>
</dbReference>
<dbReference type="Pfam" id="PF18345">
    <property type="entry name" value="zf_CCCH_4"/>
    <property type="match status" value="1"/>
</dbReference>
<dbReference type="InterPro" id="IPR000571">
    <property type="entry name" value="Znf_CCCH"/>
</dbReference>
<feature type="domain" description="C3H1-type" evidence="5">
    <location>
        <begin position="8"/>
        <end position="36"/>
    </location>
</feature>
<evidence type="ECO:0000256" key="3">
    <source>
        <dbReference type="ARBA" id="ARBA00022833"/>
    </source>
</evidence>
<evidence type="ECO:0000313" key="7">
    <source>
        <dbReference type="Proteomes" id="UP000005408"/>
    </source>
</evidence>
<accession>A0A8W8MQA4</accession>
<reference evidence="6" key="1">
    <citation type="submission" date="2022-08" db="UniProtKB">
        <authorList>
            <consortium name="EnsemblMetazoa"/>
        </authorList>
    </citation>
    <scope>IDENTIFICATION</scope>
    <source>
        <strain evidence="6">05x7-T-G4-1.051#20</strain>
    </source>
</reference>
<organism evidence="6 7">
    <name type="scientific">Magallana gigas</name>
    <name type="common">Pacific oyster</name>
    <name type="synonym">Crassostrea gigas</name>
    <dbReference type="NCBI Taxonomy" id="29159"/>
    <lineage>
        <taxon>Eukaryota</taxon>
        <taxon>Metazoa</taxon>
        <taxon>Spiralia</taxon>
        <taxon>Lophotrochozoa</taxon>
        <taxon>Mollusca</taxon>
        <taxon>Bivalvia</taxon>
        <taxon>Autobranchia</taxon>
        <taxon>Pteriomorphia</taxon>
        <taxon>Ostreida</taxon>
        <taxon>Ostreoidea</taxon>
        <taxon>Ostreidae</taxon>
        <taxon>Magallana</taxon>
    </lineage>
</organism>
<keyword evidence="3 4" id="KW-0862">Zinc</keyword>
<proteinExistence type="predicted"/>
<dbReference type="InterPro" id="IPR036855">
    <property type="entry name" value="Znf_CCCH_sf"/>
</dbReference>
<evidence type="ECO:0000259" key="5">
    <source>
        <dbReference type="PROSITE" id="PS50103"/>
    </source>
</evidence>
<dbReference type="AlphaFoldDB" id="A0A8W8MQA4"/>
<feature type="zinc finger region" description="C3H1-type" evidence="4">
    <location>
        <begin position="8"/>
        <end position="36"/>
    </location>
</feature>
<dbReference type="SUPFAM" id="SSF90229">
    <property type="entry name" value="CCCH zinc finger"/>
    <property type="match status" value="1"/>
</dbReference>
<evidence type="ECO:0000313" key="6">
    <source>
        <dbReference type="EnsemblMetazoa" id="G34833.1:cds"/>
    </source>
</evidence>